<feature type="domain" description="AAA+ ATPase" evidence="2">
    <location>
        <begin position="751"/>
        <end position="875"/>
    </location>
</feature>
<feature type="region of interest" description="Disordered" evidence="1">
    <location>
        <begin position="352"/>
        <end position="383"/>
    </location>
</feature>
<feature type="compositionally biased region" description="Basic residues" evidence="1">
    <location>
        <begin position="1015"/>
        <end position="1024"/>
    </location>
</feature>
<evidence type="ECO:0000259" key="2">
    <source>
        <dbReference type="SMART" id="SM00382"/>
    </source>
</evidence>
<dbReference type="Pfam" id="PF00004">
    <property type="entry name" value="AAA"/>
    <property type="match status" value="1"/>
</dbReference>
<dbReference type="PANTHER" id="PTHR46411">
    <property type="entry name" value="FAMILY ATPASE, PUTATIVE-RELATED"/>
    <property type="match status" value="1"/>
</dbReference>
<organism evidence="3 4">
    <name type="scientific">Fusarium floridanum</name>
    <dbReference type="NCBI Taxonomy" id="1325733"/>
    <lineage>
        <taxon>Eukaryota</taxon>
        <taxon>Fungi</taxon>
        <taxon>Dikarya</taxon>
        <taxon>Ascomycota</taxon>
        <taxon>Pezizomycotina</taxon>
        <taxon>Sordariomycetes</taxon>
        <taxon>Hypocreomycetidae</taxon>
        <taxon>Hypocreales</taxon>
        <taxon>Nectriaceae</taxon>
        <taxon>Fusarium</taxon>
        <taxon>Fusarium solani species complex</taxon>
    </lineage>
</organism>
<keyword evidence="4" id="KW-1185">Reference proteome</keyword>
<dbReference type="Proteomes" id="UP000287972">
    <property type="component" value="Unassembled WGS sequence"/>
</dbReference>
<dbReference type="SMART" id="SM00382">
    <property type="entry name" value="AAA"/>
    <property type="match status" value="1"/>
</dbReference>
<dbReference type="PANTHER" id="PTHR46411:SF2">
    <property type="entry name" value="AAA+ ATPASE DOMAIN-CONTAINING PROTEIN"/>
    <property type="match status" value="1"/>
</dbReference>
<dbReference type="InterPro" id="IPR003593">
    <property type="entry name" value="AAA+_ATPase"/>
</dbReference>
<proteinExistence type="predicted"/>
<dbReference type="InterPro" id="IPR003959">
    <property type="entry name" value="ATPase_AAA_core"/>
</dbReference>
<feature type="compositionally biased region" description="Polar residues" evidence="1">
    <location>
        <begin position="33"/>
        <end position="45"/>
    </location>
</feature>
<dbReference type="CDD" id="cd19481">
    <property type="entry name" value="RecA-like_protease"/>
    <property type="match status" value="1"/>
</dbReference>
<feature type="region of interest" description="Disordered" evidence="1">
    <location>
        <begin position="988"/>
        <end position="1111"/>
    </location>
</feature>
<reference evidence="3 4" key="1">
    <citation type="submission" date="2017-06" db="EMBL/GenBank/DDBJ databases">
        <title>Comparative genomic analysis of Ambrosia Fusariam Clade fungi.</title>
        <authorList>
            <person name="Stajich J.E."/>
            <person name="Carrillo J."/>
            <person name="Kijimoto T."/>
            <person name="Eskalen A."/>
            <person name="O'Donnell K."/>
            <person name="Kasson M."/>
        </authorList>
    </citation>
    <scope>NUCLEOTIDE SEQUENCE [LARGE SCALE GENOMIC DNA]</scope>
    <source>
        <strain evidence="3 4">NRRL62606</strain>
    </source>
</reference>
<sequence>MSATLVDVPPVSPKSVVAALPTSAGTAVRGEVNNPSLSQDPSKTAASVAAEYTEEHQESNQVSGRDDSKDDPHQPRLPTDTDPHEGSKEAERAFLDLFRNLQSKNYPDHDLGMDVNLGHEYILRREHRMSLDWRTKRARHLSFTLLAYFRLLEDRLVSLEDERLDTKFKRSPSPSEGSSTDTDADTDEDVKDEANSAIPILNRVAWPEFKRKKRNPSQVHAIDVLVSDPVIPHEVWNDRVARSHPQHLDSLDRRIRLFRIFGEQDPFGDLGDSNGAGSAVRNEPAMAQIPRDSSQSIPDRIRINGKPLKRLLENALEVDLKDGPIVLLKPFKLLVKYDRRIRSLYTQLEQKFGQQSSQPAHPDEQEHTEEIASRYPGDDNEVGTSLLDTYGTKQAYQQLRCLIEFMDHDLDSLKQFANSSATKISFSDLWHIFQAGVAVVTGHKPIDAYRVLHVTGGRPYLSPPKDKEEDENETIMKAYRVPAKSSDFVITCYQIGFDGNRFGPVTNSFSIQKYDGLQDIRSLPIYPLSFASDPSDLRNKLSENGEMFVKLSKVGHVLYRGLNLHEAEEIDSEIIVDFHAALWDNQDKDDEWQDKYQVDFGLQTLPNADQAEVVMVSRGGCKEPGCCENDQVFNDLDLDHRFIEEYLAGNQFPTTDARYLTDDHRQIPQDDMILFPHRLFAFVLKDRKWAVVDINNITELPESTGDAWKSLVLPSGHKEMVYSLVQSHFQSKNTGSAEEEMQADLIRGKGKGLIVLLHGAPGVGKTSTAECVADLCRKPLYPITCGDLGITAVEVETRLKRIFVQAQKWECVLLLDEADVFLSERSNDVKHNSLVSVFLRVLEYYKGILFLTTNRVGRMDEAFRSRVHVSLYYPPLNEQSTLDIFRINIERTEKRKGDKMKLEKSNIEAFAADHYRENDQRVRWNGRQIRNAFHIAVALAENEAVEKANKPGKKYRRPKLRARHFVTVEKASSEFDNYLVSVLGMGQADRAKHNSHRRDDWRQERSNDHRESRQSRTKPSTRRRKDWDTSDSSDDSSSEEDQPETEGHGRSSEESEDSRDVPVTGKRRSGKGKRNSDDDGSEDAQSSREVKGGKTKKSSRHRSSRDERRWR</sequence>
<accession>A0A428S9Q2</accession>
<dbReference type="GO" id="GO:0016887">
    <property type="term" value="F:ATP hydrolysis activity"/>
    <property type="evidence" value="ECO:0007669"/>
    <property type="project" value="InterPro"/>
</dbReference>
<feature type="compositionally biased region" description="Basic and acidic residues" evidence="1">
    <location>
        <begin position="361"/>
        <end position="372"/>
    </location>
</feature>
<dbReference type="InterPro" id="IPR056599">
    <property type="entry name" value="AAA_lid_fung"/>
</dbReference>
<dbReference type="Gene3D" id="3.40.50.300">
    <property type="entry name" value="P-loop containing nucleotide triphosphate hydrolases"/>
    <property type="match status" value="1"/>
</dbReference>
<feature type="compositionally biased region" description="Acidic residues" evidence="1">
    <location>
        <begin position="182"/>
        <end position="191"/>
    </location>
</feature>
<feature type="region of interest" description="Disordered" evidence="1">
    <location>
        <begin position="23"/>
        <end position="88"/>
    </location>
</feature>
<feature type="compositionally biased region" description="Basic and acidic residues" evidence="1">
    <location>
        <begin position="53"/>
        <end position="88"/>
    </location>
</feature>
<feature type="compositionally biased region" description="Acidic residues" evidence="1">
    <location>
        <begin position="1029"/>
        <end position="1044"/>
    </location>
</feature>
<comment type="caution">
    <text evidence="3">The sequence shown here is derived from an EMBL/GenBank/DDBJ whole genome shotgun (WGS) entry which is preliminary data.</text>
</comment>
<dbReference type="EMBL" id="NKCL01000041">
    <property type="protein sequence ID" value="RSL86550.1"/>
    <property type="molecule type" value="Genomic_DNA"/>
</dbReference>
<protein>
    <recommendedName>
        <fullName evidence="2">AAA+ ATPase domain-containing protein</fullName>
    </recommendedName>
</protein>
<feature type="region of interest" description="Disordered" evidence="1">
    <location>
        <begin position="166"/>
        <end position="193"/>
    </location>
</feature>
<dbReference type="InterPro" id="IPR054289">
    <property type="entry name" value="DUF7025"/>
</dbReference>
<dbReference type="InterPro" id="IPR027417">
    <property type="entry name" value="P-loop_NTPase"/>
</dbReference>
<feature type="compositionally biased region" description="Basic residues" evidence="1">
    <location>
        <begin position="1093"/>
        <end position="1103"/>
    </location>
</feature>
<evidence type="ECO:0000256" key="1">
    <source>
        <dbReference type="SAM" id="MobiDB-lite"/>
    </source>
</evidence>
<dbReference type="AlphaFoldDB" id="A0A428S9Q2"/>
<dbReference type="GO" id="GO:0005524">
    <property type="term" value="F:ATP binding"/>
    <property type="evidence" value="ECO:0007669"/>
    <property type="project" value="InterPro"/>
</dbReference>
<dbReference type="SUPFAM" id="SSF52540">
    <property type="entry name" value="P-loop containing nucleoside triphosphate hydrolases"/>
    <property type="match status" value="1"/>
</dbReference>
<gene>
    <name evidence="3" type="ORF">CEP51_002763</name>
</gene>
<evidence type="ECO:0000313" key="3">
    <source>
        <dbReference type="EMBL" id="RSL86550.1"/>
    </source>
</evidence>
<dbReference type="Pfam" id="PF22942">
    <property type="entry name" value="DUF7025"/>
    <property type="match status" value="1"/>
</dbReference>
<dbReference type="Pfam" id="PF23232">
    <property type="entry name" value="AAA_lid_13"/>
    <property type="match status" value="1"/>
</dbReference>
<name>A0A428S9Q2_9HYPO</name>
<evidence type="ECO:0000313" key="4">
    <source>
        <dbReference type="Proteomes" id="UP000287972"/>
    </source>
</evidence>
<feature type="compositionally biased region" description="Basic and acidic residues" evidence="1">
    <location>
        <begin position="989"/>
        <end position="1014"/>
    </location>
</feature>